<feature type="compositionally biased region" description="Polar residues" evidence="1">
    <location>
        <begin position="165"/>
        <end position="174"/>
    </location>
</feature>
<evidence type="ECO:0000313" key="2">
    <source>
        <dbReference type="EMBL" id="MED6224203.1"/>
    </source>
</evidence>
<evidence type="ECO:0000313" key="3">
    <source>
        <dbReference type="Proteomes" id="UP001341840"/>
    </source>
</evidence>
<dbReference type="Proteomes" id="UP001341840">
    <property type="component" value="Unassembled WGS sequence"/>
</dbReference>
<protein>
    <submittedName>
        <fullName evidence="2">Uncharacterized protein</fullName>
    </submittedName>
</protein>
<dbReference type="EMBL" id="JASCZI010273088">
    <property type="protein sequence ID" value="MED6224203.1"/>
    <property type="molecule type" value="Genomic_DNA"/>
</dbReference>
<gene>
    <name evidence="2" type="ORF">PIB30_081630</name>
</gene>
<accession>A0ABU6ZQB6</accession>
<proteinExistence type="predicted"/>
<name>A0ABU6ZQB6_9FABA</name>
<sequence>MPIYGDYHGDFQNPNNSSWDQIQASLEIFLPSYQPLPSDSLDELSYRSGTVQKLKNPYIQPPISPIQIQRFLPDAETGEDDWNAHEVDGALELAEEGVNRPPPKPPHLQLHAEAFIGAEDAVARNRNGGTQDDEAVALTNGGGDVIDVDDKASCAEVGASVRGKCTSSTVCGKNNSRDGRRRRNAVEIAEANRTRSLGDGGEQETTSGAEDGAIAETGRRTSLTFEDGEAMEKNGTGRLLMEAEATRTELFGDWGATQWLAEHNEKARKVPSPPWLELERAARPFSATVRAASIAGFVSGRFWKKGEGCTTNVSLTCSSKGGLLLLKGPNSFGPNS</sequence>
<evidence type="ECO:0000256" key="1">
    <source>
        <dbReference type="SAM" id="MobiDB-lite"/>
    </source>
</evidence>
<feature type="region of interest" description="Disordered" evidence="1">
    <location>
        <begin position="165"/>
        <end position="220"/>
    </location>
</feature>
<reference evidence="2 3" key="1">
    <citation type="journal article" date="2023" name="Plants (Basel)">
        <title>Bridging the Gap: Combining Genomics and Transcriptomics Approaches to Understand Stylosanthes scabra, an Orphan Legume from the Brazilian Caatinga.</title>
        <authorList>
            <person name="Ferreira-Neto J.R.C."/>
            <person name="da Silva M.D."/>
            <person name="Binneck E."/>
            <person name="de Melo N.F."/>
            <person name="da Silva R.H."/>
            <person name="de Melo A.L.T.M."/>
            <person name="Pandolfi V."/>
            <person name="Bustamante F.O."/>
            <person name="Brasileiro-Vidal A.C."/>
            <person name="Benko-Iseppon A.M."/>
        </authorList>
    </citation>
    <scope>NUCLEOTIDE SEQUENCE [LARGE SCALE GENOMIC DNA]</scope>
    <source>
        <tissue evidence="2">Leaves</tissue>
    </source>
</reference>
<keyword evidence="3" id="KW-1185">Reference proteome</keyword>
<comment type="caution">
    <text evidence="2">The sequence shown here is derived from an EMBL/GenBank/DDBJ whole genome shotgun (WGS) entry which is preliminary data.</text>
</comment>
<organism evidence="2 3">
    <name type="scientific">Stylosanthes scabra</name>
    <dbReference type="NCBI Taxonomy" id="79078"/>
    <lineage>
        <taxon>Eukaryota</taxon>
        <taxon>Viridiplantae</taxon>
        <taxon>Streptophyta</taxon>
        <taxon>Embryophyta</taxon>
        <taxon>Tracheophyta</taxon>
        <taxon>Spermatophyta</taxon>
        <taxon>Magnoliopsida</taxon>
        <taxon>eudicotyledons</taxon>
        <taxon>Gunneridae</taxon>
        <taxon>Pentapetalae</taxon>
        <taxon>rosids</taxon>
        <taxon>fabids</taxon>
        <taxon>Fabales</taxon>
        <taxon>Fabaceae</taxon>
        <taxon>Papilionoideae</taxon>
        <taxon>50 kb inversion clade</taxon>
        <taxon>dalbergioids sensu lato</taxon>
        <taxon>Dalbergieae</taxon>
        <taxon>Pterocarpus clade</taxon>
        <taxon>Stylosanthes</taxon>
    </lineage>
</organism>